<organism evidence="2 3">
    <name type="scientific">Trichoderma harzianum</name>
    <name type="common">Hypocrea lixii</name>
    <dbReference type="NCBI Taxonomy" id="5544"/>
    <lineage>
        <taxon>Eukaryota</taxon>
        <taxon>Fungi</taxon>
        <taxon>Dikarya</taxon>
        <taxon>Ascomycota</taxon>
        <taxon>Pezizomycotina</taxon>
        <taxon>Sordariomycetes</taxon>
        <taxon>Hypocreomycetidae</taxon>
        <taxon>Hypocreales</taxon>
        <taxon>Hypocreaceae</taxon>
        <taxon>Trichoderma</taxon>
    </lineage>
</organism>
<dbReference type="Proteomes" id="UP000236290">
    <property type="component" value="Unassembled WGS sequence"/>
</dbReference>
<dbReference type="AlphaFoldDB" id="A0A2K0UEB1"/>
<protein>
    <submittedName>
        <fullName evidence="2">Uncharacterized protein</fullName>
    </submittedName>
</protein>
<gene>
    <name evidence="2" type="ORF">THARTR1_03646</name>
</gene>
<evidence type="ECO:0000313" key="3">
    <source>
        <dbReference type="Proteomes" id="UP000236290"/>
    </source>
</evidence>
<evidence type="ECO:0000313" key="2">
    <source>
        <dbReference type="EMBL" id="PNP56121.1"/>
    </source>
</evidence>
<evidence type="ECO:0000256" key="1">
    <source>
        <dbReference type="SAM" id="SignalP"/>
    </source>
</evidence>
<feature type="chain" id="PRO_5014400748" evidence="1">
    <location>
        <begin position="16"/>
        <end position="195"/>
    </location>
</feature>
<accession>A0A2K0UEB1</accession>
<dbReference type="EMBL" id="MTYI01000048">
    <property type="protein sequence ID" value="PNP56121.1"/>
    <property type="molecule type" value="Genomic_DNA"/>
</dbReference>
<proteinExistence type="predicted"/>
<feature type="signal peptide" evidence="1">
    <location>
        <begin position="1"/>
        <end position="15"/>
    </location>
</feature>
<reference evidence="2 3" key="1">
    <citation type="submission" date="2017-02" db="EMBL/GenBank/DDBJ databases">
        <title>Genomes of Trichoderma spp. with biocontrol activity.</title>
        <authorList>
            <person name="Gardiner D."/>
            <person name="Kazan K."/>
            <person name="Vos C."/>
            <person name="Harvey P."/>
        </authorList>
    </citation>
    <scope>NUCLEOTIDE SEQUENCE [LARGE SCALE GENOMIC DNA]</scope>
    <source>
        <strain evidence="2 3">Tr1</strain>
    </source>
</reference>
<sequence>MQLSALLTLLPLAAALPQARGPVEARAENETPYSIWAACDADLNKCFFNCPFNLPFSVPTSCRSKCYQIFDECKTNQTEKRTVEEAPVEARDSKNECRIALDQCCYTTGLQGEYRNMMLAACPSECWDTFAQCKANQTEKRAVEEVPVKARDNHAGDVTDCYDDVADCKADGGSIEKCYAPLKDCLWNLYYKYFD</sequence>
<comment type="caution">
    <text evidence="2">The sequence shown here is derived from an EMBL/GenBank/DDBJ whole genome shotgun (WGS) entry which is preliminary data.</text>
</comment>
<keyword evidence="1" id="KW-0732">Signal</keyword>
<name>A0A2K0UEB1_TRIHA</name>
<dbReference type="OrthoDB" id="10438698at2759"/>